<dbReference type="PANTHER" id="PTHR14237">
    <property type="entry name" value="MOLYBDOPTERIN COFACTOR SULFURASE MOSC"/>
    <property type="match status" value="1"/>
</dbReference>
<dbReference type="GO" id="GO:0043545">
    <property type="term" value="P:molybdopterin cofactor metabolic process"/>
    <property type="evidence" value="ECO:0007669"/>
    <property type="project" value="TreeGrafter"/>
</dbReference>
<accession>A0A0V0SDU3</accession>
<evidence type="ECO:0000313" key="2">
    <source>
        <dbReference type="EMBL" id="KRX24958.1"/>
    </source>
</evidence>
<protein>
    <submittedName>
        <fullName evidence="2">Molybdenum cofactor sulfurase</fullName>
    </submittedName>
</protein>
<evidence type="ECO:0000259" key="1">
    <source>
        <dbReference type="Pfam" id="PF00266"/>
    </source>
</evidence>
<feature type="domain" description="Aminotransferase class V" evidence="1">
    <location>
        <begin position="218"/>
        <end position="462"/>
    </location>
</feature>
<dbReference type="InterPro" id="IPR015424">
    <property type="entry name" value="PyrdxlP-dep_Trfase"/>
</dbReference>
<dbReference type="AlphaFoldDB" id="A0A0V0SDU3"/>
<evidence type="ECO:0000313" key="3">
    <source>
        <dbReference type="Proteomes" id="UP000054630"/>
    </source>
</evidence>
<dbReference type="OrthoDB" id="420046at2759"/>
<sequence length="482" mass="54415">MALTEDEALQQAVYLDNAGAVKFHIDQFHQFINDLRKNRYGNPHSGHASGKLTASRIAEVRERILKHFGTDSSQHCVVFTSSCTAALKLVGECFAYSSCAGCSKKRSKLSSNNSRTVGKIEECKRGGCRLVYLFDNHTSVIGMREYAWQRDVGVVCVREEELVNVIDRPEPTDHGNEPCNCTALFVYPGQSNFSGRKYPLDWCERISSGGMLGPQRWYTCIDGAALLSSSRPQLGAAAGPDFLACSFYKMFGFPTGIGALVIRRKSAHILQKVYYGGGTVEFYLPNTDFHVFRQNIEERFEDGSLPYHLVIALQYCFDELERLGGVEKIGLQIFNLAKLAYDRLKELKHGNGNPVAEIYCNNGFRSPAEQGGIINFNLLNRDGQYVPCSEVERMATLFNVQLRSGYFCNIGACQLHLNLTDEDIRKNFQNAVEKDNDETKKPRGSVRISFGWHSCEYEVDSFIDFIVMWLILKYDHQGRRRL</sequence>
<dbReference type="Gene3D" id="3.90.1150.10">
    <property type="entry name" value="Aspartate Aminotransferase, domain 1"/>
    <property type="match status" value="1"/>
</dbReference>
<comment type="caution">
    <text evidence="2">The sequence shown here is derived from an EMBL/GenBank/DDBJ whole genome shotgun (WGS) entry which is preliminary data.</text>
</comment>
<dbReference type="GO" id="GO:0008265">
    <property type="term" value="F:molybdenum cofactor sulfurtransferase activity"/>
    <property type="evidence" value="ECO:0007669"/>
    <property type="project" value="TreeGrafter"/>
</dbReference>
<dbReference type="InterPro" id="IPR000192">
    <property type="entry name" value="Aminotrans_V_dom"/>
</dbReference>
<feature type="domain" description="Aminotransferase class V" evidence="1">
    <location>
        <begin position="13"/>
        <end position="97"/>
    </location>
</feature>
<dbReference type="STRING" id="6336.A0A0V0SDU3"/>
<dbReference type="Gene3D" id="3.40.640.10">
    <property type="entry name" value="Type I PLP-dependent aspartate aminotransferase-like (Major domain)"/>
    <property type="match status" value="1"/>
</dbReference>
<dbReference type="Proteomes" id="UP000054630">
    <property type="component" value="Unassembled WGS sequence"/>
</dbReference>
<proteinExistence type="predicted"/>
<dbReference type="InterPro" id="IPR015422">
    <property type="entry name" value="PyrdxlP-dep_Trfase_small"/>
</dbReference>
<organism evidence="2 3">
    <name type="scientific">Trichinella nelsoni</name>
    <dbReference type="NCBI Taxonomy" id="6336"/>
    <lineage>
        <taxon>Eukaryota</taxon>
        <taxon>Metazoa</taxon>
        <taxon>Ecdysozoa</taxon>
        <taxon>Nematoda</taxon>
        <taxon>Enoplea</taxon>
        <taxon>Dorylaimia</taxon>
        <taxon>Trichinellida</taxon>
        <taxon>Trichinellidae</taxon>
        <taxon>Trichinella</taxon>
    </lineage>
</organism>
<name>A0A0V0SDU3_9BILA</name>
<reference evidence="2 3" key="1">
    <citation type="submission" date="2015-01" db="EMBL/GenBank/DDBJ databases">
        <title>Evolution of Trichinella species and genotypes.</title>
        <authorList>
            <person name="Korhonen P.K."/>
            <person name="Edoardo P."/>
            <person name="Giuseppe L.R."/>
            <person name="Gasser R.B."/>
        </authorList>
    </citation>
    <scope>NUCLEOTIDE SEQUENCE [LARGE SCALE GENOMIC DNA]</scope>
    <source>
        <strain evidence="2">ISS37</strain>
    </source>
</reference>
<keyword evidence="3" id="KW-1185">Reference proteome</keyword>
<dbReference type="EMBL" id="JYDL01000014">
    <property type="protein sequence ID" value="KRX24958.1"/>
    <property type="molecule type" value="Genomic_DNA"/>
</dbReference>
<gene>
    <name evidence="2" type="primary">MOCOS</name>
    <name evidence="2" type="ORF">T07_11480</name>
</gene>
<dbReference type="InterPro" id="IPR015421">
    <property type="entry name" value="PyrdxlP-dep_Trfase_major"/>
</dbReference>
<dbReference type="PANTHER" id="PTHR14237:SF80">
    <property type="entry name" value="MOLYBDENUM COFACTOR SULFURASE"/>
    <property type="match status" value="1"/>
</dbReference>
<dbReference type="Pfam" id="PF00266">
    <property type="entry name" value="Aminotran_5"/>
    <property type="match status" value="2"/>
</dbReference>
<dbReference type="SUPFAM" id="SSF53383">
    <property type="entry name" value="PLP-dependent transferases"/>
    <property type="match status" value="1"/>
</dbReference>